<dbReference type="InParanoid" id="A0A5F9D5Y1"/>
<reference evidence="1" key="3">
    <citation type="submission" date="2025-09" db="UniProtKB">
        <authorList>
            <consortium name="Ensembl"/>
        </authorList>
    </citation>
    <scope>IDENTIFICATION</scope>
    <source>
        <strain evidence="1">Thorbecke</strain>
    </source>
</reference>
<reference evidence="1 2" key="1">
    <citation type="journal article" date="2011" name="Nature">
        <title>A high-resolution map of human evolutionary constraint using 29 mammals.</title>
        <authorList>
            <person name="Lindblad-Toh K."/>
            <person name="Garber M."/>
            <person name="Zuk O."/>
            <person name="Lin M.F."/>
            <person name="Parker B.J."/>
            <person name="Washietl S."/>
            <person name="Kheradpour P."/>
            <person name="Ernst J."/>
            <person name="Jordan G."/>
            <person name="Mauceli E."/>
            <person name="Ward L.D."/>
            <person name="Lowe C.B."/>
            <person name="Holloway A.K."/>
            <person name="Clamp M."/>
            <person name="Gnerre S."/>
            <person name="Alfoldi J."/>
            <person name="Beal K."/>
            <person name="Chang J."/>
            <person name="Clawson H."/>
            <person name="Cuff J."/>
            <person name="Di Palma F."/>
            <person name="Fitzgerald S."/>
            <person name="Flicek P."/>
            <person name="Guttman M."/>
            <person name="Hubisz M.J."/>
            <person name="Jaffe D.B."/>
            <person name="Jungreis I."/>
            <person name="Kent W.J."/>
            <person name="Kostka D."/>
            <person name="Lara M."/>
            <person name="Martins A.L."/>
            <person name="Massingham T."/>
            <person name="Moltke I."/>
            <person name="Raney B.J."/>
            <person name="Rasmussen M.D."/>
            <person name="Robinson J."/>
            <person name="Stark A."/>
            <person name="Vilella A.J."/>
            <person name="Wen J."/>
            <person name="Xie X."/>
            <person name="Zody M.C."/>
            <person name="Baldwin J."/>
            <person name="Bloom T."/>
            <person name="Chin C.W."/>
            <person name="Heiman D."/>
            <person name="Nicol R."/>
            <person name="Nusbaum C."/>
            <person name="Young S."/>
            <person name="Wilkinson J."/>
            <person name="Worley K.C."/>
            <person name="Kovar C.L."/>
            <person name="Muzny D.M."/>
            <person name="Gibbs R.A."/>
            <person name="Cree A."/>
            <person name="Dihn H.H."/>
            <person name="Fowler G."/>
            <person name="Jhangiani S."/>
            <person name="Joshi V."/>
            <person name="Lee S."/>
            <person name="Lewis L.R."/>
            <person name="Nazareth L.V."/>
            <person name="Okwuonu G."/>
            <person name="Santibanez J."/>
            <person name="Warren W.C."/>
            <person name="Mardis E.R."/>
            <person name="Weinstock G.M."/>
            <person name="Wilson R.K."/>
            <person name="Delehaunty K."/>
            <person name="Dooling D."/>
            <person name="Fronik C."/>
            <person name="Fulton L."/>
            <person name="Fulton B."/>
            <person name="Graves T."/>
            <person name="Minx P."/>
            <person name="Sodergren E."/>
            <person name="Birney E."/>
            <person name="Margulies E.H."/>
            <person name="Herrero J."/>
            <person name="Green E.D."/>
            <person name="Haussler D."/>
            <person name="Siepel A."/>
            <person name="Goldman N."/>
            <person name="Pollard K.S."/>
            <person name="Pedersen J.S."/>
            <person name="Lander E.S."/>
            <person name="Kellis M."/>
        </authorList>
    </citation>
    <scope>NUCLEOTIDE SEQUENCE [LARGE SCALE GENOMIC DNA]</scope>
    <source>
        <strain evidence="1 2">Thorbecke inbred</strain>
    </source>
</reference>
<sequence length="61" mass="6609">MPQVQIPVHRASLLPDAGGSAELADPGLQLCVLQLHWGLHGPHQPGGHLLLPVRGRLQRLR</sequence>
<accession>A0A5F9D5Y1</accession>
<dbReference type="Ensembl" id="ENSOCUT00000047858.1">
    <property type="protein sequence ID" value="ENSOCUP00000041607.1"/>
    <property type="gene ID" value="ENSOCUG00000029885.1"/>
</dbReference>
<name>A0A5F9D5Y1_RABIT</name>
<evidence type="ECO:0000313" key="2">
    <source>
        <dbReference type="Proteomes" id="UP000001811"/>
    </source>
</evidence>
<proteinExistence type="predicted"/>
<evidence type="ECO:0000313" key="1">
    <source>
        <dbReference type="Ensembl" id="ENSOCUP00000041607.1"/>
    </source>
</evidence>
<dbReference type="Bgee" id="ENSOCUG00000029885">
    <property type="expression patterns" value="Expressed in kidney and 11 other cell types or tissues"/>
</dbReference>
<organism evidence="1 2">
    <name type="scientific">Oryctolagus cuniculus</name>
    <name type="common">Rabbit</name>
    <dbReference type="NCBI Taxonomy" id="9986"/>
    <lineage>
        <taxon>Eukaryota</taxon>
        <taxon>Metazoa</taxon>
        <taxon>Chordata</taxon>
        <taxon>Craniata</taxon>
        <taxon>Vertebrata</taxon>
        <taxon>Euteleostomi</taxon>
        <taxon>Mammalia</taxon>
        <taxon>Eutheria</taxon>
        <taxon>Euarchontoglires</taxon>
        <taxon>Glires</taxon>
        <taxon>Lagomorpha</taxon>
        <taxon>Leporidae</taxon>
        <taxon>Oryctolagus</taxon>
    </lineage>
</organism>
<reference evidence="1" key="2">
    <citation type="submission" date="2025-08" db="UniProtKB">
        <authorList>
            <consortium name="Ensembl"/>
        </authorList>
    </citation>
    <scope>IDENTIFICATION</scope>
    <source>
        <strain evidence="1">Thorbecke</strain>
    </source>
</reference>
<dbReference type="AlphaFoldDB" id="A0A5F9D5Y1"/>
<protein>
    <submittedName>
        <fullName evidence="1">Uncharacterized protein</fullName>
    </submittedName>
</protein>
<keyword evidence="2" id="KW-1185">Reference proteome</keyword>
<dbReference type="EMBL" id="AAGW02055425">
    <property type="status" value="NOT_ANNOTATED_CDS"/>
    <property type="molecule type" value="Genomic_DNA"/>
</dbReference>
<dbReference type="Proteomes" id="UP000001811">
    <property type="component" value="Chromosome 5"/>
</dbReference>
<dbReference type="GeneTree" id="ENSGT00910000148044"/>